<comment type="similarity">
    <text evidence="1">Belongs to the IUNH family.</text>
</comment>
<dbReference type="InterPro" id="IPR052775">
    <property type="entry name" value="IUN_hydrolase"/>
</dbReference>
<comment type="caution">
    <text evidence="3">The sequence shown here is derived from an EMBL/GenBank/DDBJ whole genome shotgun (WGS) entry which is preliminary data.</text>
</comment>
<accession>A0A6L2PTJ0</accession>
<dbReference type="EMBL" id="BLKM01000587">
    <property type="protein sequence ID" value="GFG35933.1"/>
    <property type="molecule type" value="Genomic_DNA"/>
</dbReference>
<dbReference type="PANTHER" id="PTHR46190">
    <property type="entry name" value="SI:CH211-201H21.5-RELATED"/>
    <property type="match status" value="1"/>
</dbReference>
<gene>
    <name evidence="3" type="ORF">Cfor_05285</name>
</gene>
<reference evidence="4" key="1">
    <citation type="submission" date="2020-01" db="EMBL/GenBank/DDBJ databases">
        <title>Draft genome sequence of the Termite Coptotermes fromosanus.</title>
        <authorList>
            <person name="Itakura S."/>
            <person name="Yosikawa Y."/>
            <person name="Umezawa K."/>
        </authorList>
    </citation>
    <scope>NUCLEOTIDE SEQUENCE [LARGE SCALE GENOMIC DNA]</scope>
</reference>
<feature type="domain" description="Inosine/uridine-preferring nucleoside hydrolase" evidence="2">
    <location>
        <begin position="12"/>
        <end position="312"/>
    </location>
</feature>
<dbReference type="FunCoup" id="A0A6L2PTJ0">
    <property type="interactions" value="10"/>
</dbReference>
<dbReference type="SUPFAM" id="SSF53590">
    <property type="entry name" value="Nucleoside hydrolase"/>
    <property type="match status" value="1"/>
</dbReference>
<dbReference type="CDD" id="cd02649">
    <property type="entry name" value="nuc_hydro_CeIAG"/>
    <property type="match status" value="1"/>
</dbReference>
<organism evidence="3 4">
    <name type="scientific">Coptotermes formosanus</name>
    <name type="common">Formosan subterranean termite</name>
    <dbReference type="NCBI Taxonomy" id="36987"/>
    <lineage>
        <taxon>Eukaryota</taxon>
        <taxon>Metazoa</taxon>
        <taxon>Ecdysozoa</taxon>
        <taxon>Arthropoda</taxon>
        <taxon>Hexapoda</taxon>
        <taxon>Insecta</taxon>
        <taxon>Pterygota</taxon>
        <taxon>Neoptera</taxon>
        <taxon>Polyneoptera</taxon>
        <taxon>Dictyoptera</taxon>
        <taxon>Blattodea</taxon>
        <taxon>Blattoidea</taxon>
        <taxon>Termitoidae</taxon>
        <taxon>Rhinotermitidae</taxon>
        <taxon>Coptotermes</taxon>
    </lineage>
</organism>
<name>A0A6L2PTJ0_COPFO</name>
<dbReference type="Gene3D" id="3.90.245.10">
    <property type="entry name" value="Ribonucleoside hydrolase-like"/>
    <property type="match status" value="1"/>
</dbReference>
<dbReference type="Proteomes" id="UP000502823">
    <property type="component" value="Unassembled WGS sequence"/>
</dbReference>
<sequence length="327" mass="36096">MAVPQSKRALKLVIDTDVGSDDALAIILCCAAQKKGDADIWGITCVHGNTSLDNVCANTLKTLQTLRRLDIPVFRGTADSVVETIKRAENIHGSDGFGDFHYPDAPDVDKFIQKEHAVNYLTRITSENPGAVTLLCLGPLTNVALAIRMDPNFCRNVNEIFIMGGNIEGVGNATAAAEFNFFCDPEAAYIVIHNMKCPITIFPWEAAHKYGRISYEWRKEVLGGVGSPQAQLMNKVERVLLGKEPYGAWCRCDPLATAILLEPQVATQVREVYVSVELHGFNTRGAMVVDHLQKLGLQPNVTIIERVNIELYQKLLLEAFNPDMIRS</sequence>
<dbReference type="InParanoid" id="A0A6L2PTJ0"/>
<proteinExistence type="inferred from homology"/>
<evidence type="ECO:0000256" key="1">
    <source>
        <dbReference type="ARBA" id="ARBA00009176"/>
    </source>
</evidence>
<dbReference type="GO" id="GO:0016799">
    <property type="term" value="F:hydrolase activity, hydrolyzing N-glycosyl compounds"/>
    <property type="evidence" value="ECO:0007669"/>
    <property type="project" value="InterPro"/>
</dbReference>
<dbReference type="AlphaFoldDB" id="A0A6L2PTJ0"/>
<evidence type="ECO:0000259" key="2">
    <source>
        <dbReference type="Pfam" id="PF01156"/>
    </source>
</evidence>
<protein>
    <recommendedName>
        <fullName evidence="2">Inosine/uridine-preferring nucleoside hydrolase domain-containing protein</fullName>
    </recommendedName>
</protein>
<evidence type="ECO:0000313" key="3">
    <source>
        <dbReference type="EMBL" id="GFG35933.1"/>
    </source>
</evidence>
<dbReference type="InterPro" id="IPR036452">
    <property type="entry name" value="Ribo_hydro-like"/>
</dbReference>
<dbReference type="Pfam" id="PF01156">
    <property type="entry name" value="IU_nuc_hydro"/>
    <property type="match status" value="1"/>
</dbReference>
<evidence type="ECO:0000313" key="4">
    <source>
        <dbReference type="Proteomes" id="UP000502823"/>
    </source>
</evidence>
<dbReference type="PANTHER" id="PTHR46190:SF1">
    <property type="entry name" value="SI:CH211-201H21.5"/>
    <property type="match status" value="1"/>
</dbReference>
<dbReference type="InterPro" id="IPR001910">
    <property type="entry name" value="Inosine/uridine_hydrolase_dom"/>
</dbReference>
<dbReference type="OrthoDB" id="432381at2759"/>
<keyword evidence="4" id="KW-1185">Reference proteome</keyword>